<protein>
    <recommendedName>
        <fullName evidence="5">Blue (type 1) copper domain-containing protein</fullName>
    </recommendedName>
</protein>
<evidence type="ECO:0000256" key="1">
    <source>
        <dbReference type="ARBA" id="ARBA00022723"/>
    </source>
</evidence>
<comment type="caution">
    <text evidence="6">The sequence shown here is derived from an EMBL/GenBank/DDBJ whole genome shotgun (WGS) entry which is preliminary data.</text>
</comment>
<dbReference type="Gene3D" id="2.60.40.420">
    <property type="entry name" value="Cupredoxins - blue copper proteins"/>
    <property type="match status" value="2"/>
</dbReference>
<name>A0A365KJY8_9BACL</name>
<feature type="compositionally biased region" description="Acidic residues" evidence="3">
    <location>
        <begin position="29"/>
        <end position="40"/>
    </location>
</feature>
<dbReference type="AlphaFoldDB" id="A0A365KJY8"/>
<accession>A0A365KJY8</accession>
<keyword evidence="2" id="KW-0186">Copper</keyword>
<dbReference type="InterPro" id="IPR008972">
    <property type="entry name" value="Cupredoxin"/>
</dbReference>
<evidence type="ECO:0000259" key="5">
    <source>
        <dbReference type="Pfam" id="PF00127"/>
    </source>
</evidence>
<keyword evidence="1" id="KW-0479">Metal-binding</keyword>
<evidence type="ECO:0000313" key="6">
    <source>
        <dbReference type="EMBL" id="RAZ73447.1"/>
    </source>
</evidence>
<dbReference type="PANTHER" id="PTHR36507">
    <property type="entry name" value="BLL1555 PROTEIN"/>
    <property type="match status" value="1"/>
</dbReference>
<dbReference type="GO" id="GO:0005507">
    <property type="term" value="F:copper ion binding"/>
    <property type="evidence" value="ECO:0007669"/>
    <property type="project" value="InterPro"/>
</dbReference>
<keyword evidence="4" id="KW-0732">Signal</keyword>
<dbReference type="InterPro" id="IPR000923">
    <property type="entry name" value="BlueCu_1"/>
</dbReference>
<feature type="chain" id="PRO_5039714254" description="Blue (type 1) copper domain-containing protein" evidence="4">
    <location>
        <begin position="21"/>
        <end position="162"/>
    </location>
</feature>
<gene>
    <name evidence="6" type="ORF">DP120_17090</name>
</gene>
<organism evidence="6 7">
    <name type="scientific">Planococcus halotolerans</name>
    <dbReference type="NCBI Taxonomy" id="2233542"/>
    <lineage>
        <taxon>Bacteria</taxon>
        <taxon>Bacillati</taxon>
        <taxon>Bacillota</taxon>
        <taxon>Bacilli</taxon>
        <taxon>Bacillales</taxon>
        <taxon>Caryophanaceae</taxon>
        <taxon>Planococcus</taxon>
    </lineage>
</organism>
<evidence type="ECO:0000313" key="7">
    <source>
        <dbReference type="Proteomes" id="UP000251002"/>
    </source>
</evidence>
<dbReference type="SUPFAM" id="SSF49503">
    <property type="entry name" value="Cupredoxins"/>
    <property type="match status" value="2"/>
</dbReference>
<dbReference type="InterPro" id="IPR052721">
    <property type="entry name" value="ET_Amicyanin"/>
</dbReference>
<evidence type="ECO:0000256" key="2">
    <source>
        <dbReference type="ARBA" id="ARBA00023008"/>
    </source>
</evidence>
<evidence type="ECO:0000256" key="4">
    <source>
        <dbReference type="SAM" id="SignalP"/>
    </source>
</evidence>
<dbReference type="PROSITE" id="PS51257">
    <property type="entry name" value="PROKAR_LIPOPROTEIN"/>
    <property type="match status" value="1"/>
</dbReference>
<sequence length="162" mass="17448">MNKKVGLLLAGAALILAACGDDGMQTSEEQNDVAEETEVVEQEKSNEQAASEEAETEETEESSETQKEGEAPEAISGKASELLSKGEKTSFVFNQIGEFSIFCEPHPVMKMTVVVEEGAELSGEVELDIADYEFSEETIVVAPGTIITWTNLDGAQHNVAFK</sequence>
<dbReference type="Proteomes" id="UP000251002">
    <property type="component" value="Unassembled WGS sequence"/>
</dbReference>
<dbReference type="PANTHER" id="PTHR36507:SF1">
    <property type="entry name" value="BLL1555 PROTEIN"/>
    <property type="match status" value="1"/>
</dbReference>
<dbReference type="RefSeq" id="WP_112224844.1">
    <property type="nucleotide sequence ID" value="NZ_QLZR01000010.1"/>
</dbReference>
<proteinExistence type="predicted"/>
<dbReference type="GO" id="GO:0009055">
    <property type="term" value="F:electron transfer activity"/>
    <property type="evidence" value="ECO:0007669"/>
    <property type="project" value="InterPro"/>
</dbReference>
<feature type="signal peptide" evidence="4">
    <location>
        <begin position="1"/>
        <end position="20"/>
    </location>
</feature>
<evidence type="ECO:0000256" key="3">
    <source>
        <dbReference type="SAM" id="MobiDB-lite"/>
    </source>
</evidence>
<dbReference type="Pfam" id="PF00127">
    <property type="entry name" value="Copper-bind"/>
    <property type="match status" value="1"/>
</dbReference>
<dbReference type="EMBL" id="QLZR01000010">
    <property type="protein sequence ID" value="RAZ73447.1"/>
    <property type="molecule type" value="Genomic_DNA"/>
</dbReference>
<reference evidence="6 7" key="1">
    <citation type="submission" date="2018-06" db="EMBL/GenBank/DDBJ databases">
        <title>The draft genome sequences of strains SCU63 and S1.</title>
        <authorList>
            <person name="Gan L."/>
        </authorList>
    </citation>
    <scope>NUCLEOTIDE SEQUENCE [LARGE SCALE GENOMIC DNA]</scope>
    <source>
        <strain evidence="6 7">SCU63</strain>
    </source>
</reference>
<keyword evidence="7" id="KW-1185">Reference proteome</keyword>
<feature type="compositionally biased region" description="Acidic residues" evidence="3">
    <location>
        <begin position="50"/>
        <end position="63"/>
    </location>
</feature>
<feature type="region of interest" description="Disordered" evidence="3">
    <location>
        <begin position="24"/>
        <end position="82"/>
    </location>
</feature>
<feature type="domain" description="Blue (type 1) copper" evidence="5">
    <location>
        <begin position="58"/>
        <end position="116"/>
    </location>
</feature>